<name>A0A0F6W4U7_9BACT</name>
<dbReference type="Proteomes" id="UP000034883">
    <property type="component" value="Chromosome"/>
</dbReference>
<dbReference type="RefSeq" id="WP_157069305.1">
    <property type="nucleotide sequence ID" value="NZ_CP011125.1"/>
</dbReference>
<protein>
    <submittedName>
        <fullName evidence="1">Uncharacterized protein</fullName>
    </submittedName>
</protein>
<dbReference type="EMBL" id="CP011125">
    <property type="protein sequence ID" value="AKF07531.1"/>
    <property type="molecule type" value="Genomic_DNA"/>
</dbReference>
<gene>
    <name evidence="1" type="ORF">DB32_004680</name>
</gene>
<proteinExistence type="predicted"/>
<accession>A0A0F6W4U7</accession>
<evidence type="ECO:0000313" key="1">
    <source>
        <dbReference type="EMBL" id="AKF07531.1"/>
    </source>
</evidence>
<sequence length="243" mass="26563">MPFPPLVTPPSRPIDVDERDTFVVPATFGTMAGHGRARDAVTRGWARPADVDRAEIGPVERVFVPLWRFEGSADGFHVGLTTMPTGRGRPAVLPTGGFRHHDGEILVLARAHLAIDPSAKVRIARSDMVALRSEDGAQNAIDDHERVLPDVPREEAEETARASLRRRGEPHAALYAKVDVRIRAAALVYYPLYVVRYRYAGEATGGVEGLFHAAISARTGELASAEHPSALKSLAGRVRRWLE</sequence>
<dbReference type="AlphaFoldDB" id="A0A0F6W4U7"/>
<reference evidence="1 2" key="1">
    <citation type="submission" date="2015-03" db="EMBL/GenBank/DDBJ databases">
        <title>Genome assembly of Sandaracinus amylolyticus DSM 53668.</title>
        <authorList>
            <person name="Sharma G."/>
            <person name="Subramanian S."/>
        </authorList>
    </citation>
    <scope>NUCLEOTIDE SEQUENCE [LARGE SCALE GENOMIC DNA]</scope>
    <source>
        <strain evidence="1 2">DSM 53668</strain>
    </source>
</reference>
<keyword evidence="2" id="KW-1185">Reference proteome</keyword>
<dbReference type="KEGG" id="samy:DB32_004680"/>
<organism evidence="1 2">
    <name type="scientific">Sandaracinus amylolyticus</name>
    <dbReference type="NCBI Taxonomy" id="927083"/>
    <lineage>
        <taxon>Bacteria</taxon>
        <taxon>Pseudomonadati</taxon>
        <taxon>Myxococcota</taxon>
        <taxon>Polyangia</taxon>
        <taxon>Polyangiales</taxon>
        <taxon>Sandaracinaceae</taxon>
        <taxon>Sandaracinus</taxon>
    </lineage>
</organism>
<evidence type="ECO:0000313" key="2">
    <source>
        <dbReference type="Proteomes" id="UP000034883"/>
    </source>
</evidence>